<feature type="compositionally biased region" description="Low complexity" evidence="4">
    <location>
        <begin position="178"/>
        <end position="192"/>
    </location>
</feature>
<accession>A0ABR4ASU6</accession>
<feature type="region of interest" description="Disordered" evidence="4">
    <location>
        <begin position="159"/>
        <end position="198"/>
    </location>
</feature>
<evidence type="ECO:0000259" key="5">
    <source>
        <dbReference type="Pfam" id="PF01281"/>
    </source>
</evidence>
<protein>
    <recommendedName>
        <fullName evidence="5">Ribosomal protein L9 domain-containing protein</fullName>
    </recommendedName>
</protein>
<dbReference type="InterPro" id="IPR000244">
    <property type="entry name" value="Ribosomal_bL9"/>
</dbReference>
<evidence type="ECO:0000313" key="7">
    <source>
        <dbReference type="Proteomes" id="UP001590951"/>
    </source>
</evidence>
<keyword evidence="3" id="KW-0687">Ribonucleoprotein</keyword>
<dbReference type="InterPro" id="IPR036935">
    <property type="entry name" value="Ribosomal_bL9_N_sf"/>
</dbReference>
<feature type="domain" description="Ribosomal protein L9" evidence="5">
    <location>
        <begin position="49"/>
        <end position="92"/>
    </location>
</feature>
<dbReference type="Gene3D" id="3.40.5.10">
    <property type="entry name" value="Ribosomal protein L9, N-terminal domain"/>
    <property type="match status" value="1"/>
</dbReference>
<keyword evidence="7" id="KW-1185">Reference proteome</keyword>
<sequence length="291" mass="32044">MAGLLSSASNPLCLACIRRLAGDDLSQSWFPFYRQLRGNKKIAKRTTTIKVKLLEDIKGYGKKGSITPVEPGRMRNSWFPRQKAEYVTVSTLQGLKVQELVAERDFTFGMTQEEKAAALPAEKEKVVEIQTKTKLLSPQRAIEIMDSLLPSHLIFYRTPIPTPEEDTPELPTNRPRRAASPAAAELDAASEPLPKPPKPQLATIFGAVSTADVADSFKAVLDQTEEGSRIVLGAEDVRFLEKEQHKDSESQGTGIEGDRIKALGDFQVEARVKGGDTVIRTVSVRAQDVDD</sequence>
<dbReference type="EMBL" id="JBHFEH010000116">
    <property type="protein sequence ID" value="KAL2046538.1"/>
    <property type="molecule type" value="Genomic_DNA"/>
</dbReference>
<name>A0ABR4ASU6_9LECA</name>
<dbReference type="Proteomes" id="UP001590951">
    <property type="component" value="Unassembled WGS sequence"/>
</dbReference>
<evidence type="ECO:0000256" key="3">
    <source>
        <dbReference type="ARBA" id="ARBA00023274"/>
    </source>
</evidence>
<dbReference type="SUPFAM" id="SSF55658">
    <property type="entry name" value="L9 N-domain-like"/>
    <property type="match status" value="1"/>
</dbReference>
<gene>
    <name evidence="6" type="ORF">ABVK25_011780</name>
</gene>
<evidence type="ECO:0000313" key="6">
    <source>
        <dbReference type="EMBL" id="KAL2046538.1"/>
    </source>
</evidence>
<comment type="similarity">
    <text evidence="1">Belongs to the bacterial ribosomal protein bL9 family.</text>
</comment>
<evidence type="ECO:0000256" key="2">
    <source>
        <dbReference type="ARBA" id="ARBA00022980"/>
    </source>
</evidence>
<dbReference type="Pfam" id="PF01281">
    <property type="entry name" value="Ribosomal_L9_N"/>
    <property type="match status" value="1"/>
</dbReference>
<proteinExistence type="inferred from homology"/>
<dbReference type="PANTHER" id="PTHR21368">
    <property type="entry name" value="50S RIBOSOMAL PROTEIN L9"/>
    <property type="match status" value="1"/>
</dbReference>
<comment type="caution">
    <text evidence="6">The sequence shown here is derived from an EMBL/GenBank/DDBJ whole genome shotgun (WGS) entry which is preliminary data.</text>
</comment>
<evidence type="ECO:0000256" key="4">
    <source>
        <dbReference type="SAM" id="MobiDB-lite"/>
    </source>
</evidence>
<organism evidence="6 7">
    <name type="scientific">Lepraria finkii</name>
    <dbReference type="NCBI Taxonomy" id="1340010"/>
    <lineage>
        <taxon>Eukaryota</taxon>
        <taxon>Fungi</taxon>
        <taxon>Dikarya</taxon>
        <taxon>Ascomycota</taxon>
        <taxon>Pezizomycotina</taxon>
        <taxon>Lecanoromycetes</taxon>
        <taxon>OSLEUM clade</taxon>
        <taxon>Lecanoromycetidae</taxon>
        <taxon>Lecanorales</taxon>
        <taxon>Lecanorineae</taxon>
        <taxon>Stereocaulaceae</taxon>
        <taxon>Lepraria</taxon>
    </lineage>
</organism>
<dbReference type="InterPro" id="IPR020070">
    <property type="entry name" value="Ribosomal_bL9_N"/>
</dbReference>
<dbReference type="InterPro" id="IPR009027">
    <property type="entry name" value="Ribosomal_bL9/RNase_H1_N"/>
</dbReference>
<evidence type="ECO:0000256" key="1">
    <source>
        <dbReference type="ARBA" id="ARBA00010605"/>
    </source>
</evidence>
<keyword evidence="2" id="KW-0689">Ribosomal protein</keyword>
<reference evidence="6 7" key="1">
    <citation type="submission" date="2024-09" db="EMBL/GenBank/DDBJ databases">
        <title>Rethinking Asexuality: The Enigmatic Case of Functional Sexual Genes in Lepraria (Stereocaulaceae).</title>
        <authorList>
            <person name="Doellman M."/>
            <person name="Sun Y."/>
            <person name="Barcenas-Pena A."/>
            <person name="Lumbsch H.T."/>
            <person name="Grewe F."/>
        </authorList>
    </citation>
    <scope>NUCLEOTIDE SEQUENCE [LARGE SCALE GENOMIC DNA]</scope>
    <source>
        <strain evidence="6 7">Grewe 0041</strain>
    </source>
</reference>